<evidence type="ECO:0000256" key="2">
    <source>
        <dbReference type="ARBA" id="ARBA00022723"/>
    </source>
</evidence>
<evidence type="ECO:0000259" key="5">
    <source>
        <dbReference type="SMART" id="SM00849"/>
    </source>
</evidence>
<name>A0A0L8AKU9_9BACT</name>
<dbReference type="AlphaFoldDB" id="A0A0L8AKU9"/>
<dbReference type="PANTHER" id="PTHR46233:SF3">
    <property type="entry name" value="HYDROXYACYLGLUTATHIONE HYDROLASE GLOC"/>
    <property type="match status" value="1"/>
</dbReference>
<evidence type="ECO:0000313" key="7">
    <source>
        <dbReference type="Proteomes" id="UP000036908"/>
    </source>
</evidence>
<dbReference type="RefSeq" id="WP_053223817.1">
    <property type="nucleotide sequence ID" value="NZ_JSVA01000010.1"/>
</dbReference>
<dbReference type="CDD" id="cd06262">
    <property type="entry name" value="metallo-hydrolase-like_MBL-fold"/>
    <property type="match status" value="1"/>
</dbReference>
<dbReference type="PANTHER" id="PTHR46233">
    <property type="entry name" value="HYDROXYACYLGLUTATHIONE HYDROLASE GLOC"/>
    <property type="match status" value="1"/>
</dbReference>
<dbReference type="PATRIC" id="fig|1566026.4.peg.539"/>
<evidence type="ECO:0000256" key="1">
    <source>
        <dbReference type="ARBA" id="ARBA00001947"/>
    </source>
</evidence>
<dbReference type="SMART" id="SM00849">
    <property type="entry name" value="Lactamase_B"/>
    <property type="match status" value="1"/>
</dbReference>
<dbReference type="Proteomes" id="UP000036908">
    <property type="component" value="Unassembled WGS sequence"/>
</dbReference>
<sequence>MIKIKPFTFNPFMENTYILFDETKEAVIIDPGCYEKEEQDELVKFIESESLMVKSLLNTHGHIDHVLGNDFVKRKFNVDLVIGEHDEETLRSVGAYAANYGFQNYTPAQPNKFLKEGDTVKFGNSALKVYFTPGHAPGHIVFVNEEENVCIGGDVLFEGSIGRTDLPGGDFDTLIKSIHNKLFKFDDEMIVYPGHGGPTTIGDEKATNPFCALKK</sequence>
<evidence type="ECO:0000256" key="3">
    <source>
        <dbReference type="ARBA" id="ARBA00022801"/>
    </source>
</evidence>
<keyword evidence="7" id="KW-1185">Reference proteome</keyword>
<keyword evidence="3" id="KW-0378">Hydrolase</keyword>
<dbReference type="Gene3D" id="3.60.15.10">
    <property type="entry name" value="Ribonuclease Z/Hydroxyacylglutathione hydrolase-like"/>
    <property type="match status" value="1"/>
</dbReference>
<evidence type="ECO:0000313" key="6">
    <source>
        <dbReference type="EMBL" id="KOF02857.1"/>
    </source>
</evidence>
<dbReference type="GO" id="GO:0046872">
    <property type="term" value="F:metal ion binding"/>
    <property type="evidence" value="ECO:0007669"/>
    <property type="project" value="UniProtKB-KW"/>
</dbReference>
<keyword evidence="4" id="KW-0862">Zinc</keyword>
<proteinExistence type="predicted"/>
<reference evidence="7" key="1">
    <citation type="submission" date="2014-11" db="EMBL/GenBank/DDBJ databases">
        <title>Genome sequencing of Roseivirga sp. D-25.</title>
        <authorList>
            <person name="Selvaratnam C."/>
            <person name="Thevarajoo S."/>
            <person name="Goh K.M."/>
            <person name="Eee R."/>
            <person name="Chan K.-G."/>
            <person name="Chong C.S."/>
        </authorList>
    </citation>
    <scope>NUCLEOTIDE SEQUENCE [LARGE SCALE GENOMIC DNA]</scope>
    <source>
        <strain evidence="7">D-25</strain>
    </source>
</reference>
<dbReference type="InterPro" id="IPR036866">
    <property type="entry name" value="RibonucZ/Hydroxyglut_hydro"/>
</dbReference>
<keyword evidence="2" id="KW-0479">Metal-binding</keyword>
<dbReference type="GO" id="GO:0016787">
    <property type="term" value="F:hydrolase activity"/>
    <property type="evidence" value="ECO:0007669"/>
    <property type="project" value="UniProtKB-KW"/>
</dbReference>
<dbReference type="SUPFAM" id="SSF56281">
    <property type="entry name" value="Metallo-hydrolase/oxidoreductase"/>
    <property type="match status" value="1"/>
</dbReference>
<dbReference type="InterPro" id="IPR051453">
    <property type="entry name" value="MBL_Glyoxalase_II"/>
</dbReference>
<accession>A0A0L8AKU9</accession>
<organism evidence="6 7">
    <name type="scientific">Roseivirga seohaensis subsp. aquiponti</name>
    <dbReference type="NCBI Taxonomy" id="1566026"/>
    <lineage>
        <taxon>Bacteria</taxon>
        <taxon>Pseudomonadati</taxon>
        <taxon>Bacteroidota</taxon>
        <taxon>Cytophagia</taxon>
        <taxon>Cytophagales</taxon>
        <taxon>Roseivirgaceae</taxon>
        <taxon>Roseivirga</taxon>
    </lineage>
</organism>
<dbReference type="Pfam" id="PF00753">
    <property type="entry name" value="Lactamase_B"/>
    <property type="match status" value="1"/>
</dbReference>
<gene>
    <name evidence="6" type="ORF">OB69_11265</name>
</gene>
<comment type="caution">
    <text evidence="6">The sequence shown here is derived from an EMBL/GenBank/DDBJ whole genome shotgun (WGS) entry which is preliminary data.</text>
</comment>
<protein>
    <submittedName>
        <fullName evidence="6">Metallo-beta-lactamase</fullName>
    </submittedName>
</protein>
<dbReference type="EMBL" id="JSVA01000010">
    <property type="protein sequence ID" value="KOF02857.1"/>
    <property type="molecule type" value="Genomic_DNA"/>
</dbReference>
<dbReference type="InterPro" id="IPR001279">
    <property type="entry name" value="Metallo-B-lactamas"/>
</dbReference>
<feature type="domain" description="Metallo-beta-lactamase" evidence="5">
    <location>
        <begin position="13"/>
        <end position="195"/>
    </location>
</feature>
<comment type="cofactor">
    <cofactor evidence="1">
        <name>Zn(2+)</name>
        <dbReference type="ChEBI" id="CHEBI:29105"/>
    </cofactor>
</comment>
<dbReference type="OrthoDB" id="9802248at2"/>
<evidence type="ECO:0000256" key="4">
    <source>
        <dbReference type="ARBA" id="ARBA00022833"/>
    </source>
</evidence>